<keyword evidence="4" id="KW-1185">Reference proteome</keyword>
<sequence>MTSLQSEWLSDDDEEEASADAQFRQHERDSSRVLRVCCSVDNLLFTIGDQIQENSQDLLAIARGPALALVQLMLRGLAQVAGTIAEEADTTTAPLTAKEERHLRDFLIEVADRWSKVDELVRSILIASVDRIQSELNALQEQHAELQAERNNLEVELRDVREFYANQSSAAMAMTSNFMRFSGPSGQSDRPETDETTQDAESEKICKQLASSDTSTPQSMADEVERLRTQCVEYTRLLEMAKQEIRLCHQERQAQHQRLVELSQSMLRDQEVAQLRSEIQSERKRVRNLEAENLSLRENTVDLSLKIQSMTLNLPGTTSGGSFGKASNSSSTSGTTGPVAINPGAQVESLQPSKLEKNADQVQAPEEKEELSISPPCGVPATHLSVSRAEQYENPWLYRMIGFDPERIDIILKSEEDGVIRQFLTNLRMTPREATAASARSKVLKIANVSAIAPPIASALSSGAPSTRVGSAKTRSKKPKAVDPSLLSLRPEEWATDEDAVGLARELIVFFYQRYLMAHEAKTVLASCDGHTSLSVSLPAIVLQFFLERNTSEVIAVRDLKRFILILHVLRAHHGDVRLFCEFLEEIRGSEALEFLLMVLQAINSVDIGISYDAQVSFVPGDRLGRRLCAFKAQYLTRLVYRELHMKTLKCPGVGVSAPVTSMVRKQSSSSLSPSRRRRKSRLNSNGSINTIDSTAVHSSLLAETSSSVDIVDQAIREYHEAVARNSGCPLTLEALNQLLFQFAHPTSHDELVERMGSFYQTTGDERHLPVDIFLVLLVEMFQTQLNWRKSQLRALYVAIAKQEEQEEELEAQRRHEAELAAAQAASGRSKRSRGVNNKAVQEKSSPKRATKKKKKKRSVKDNPDKYVVGLHRNRLRKLLVQSGIASTDISMDTIDMLYLEILRVTGATASGIAFDQVYDAFVRLRVFDQLSGALMDLTTLTLSTRHEDSNMMENLQHKTNQLRNIWETCCHHVVMLSENDPNIFIRQRIQQLTRFIITPLGAASPTALSIQRVVMTMRSFLEAAGRLAVARSRTTDLLLPWSETEFFYRCAIVRVLANEDAYFVSKLDNAIPMLTAENDDIDRLQVFYDVSKLRIEDLVQELASLSVSDATGTDAKKELEDEKRRLDAILRRYALHLAHLYHSFTPARFSSMGLTKSQWIEMAHTLSVPSKHLGVDELEVLFVKTAMRSVPVDLDGRLRVPADTTSSQLAPSGELTLSKSEFVELVLRVAIALRTKRRAIHSPPTRPQRLSDILKGFCHDVIAPRAFCHRGRLQEQDFLNRLRCPLVGKALLEHRAFLRHVFFDFAARSDREAEHLRSQGASGLAELSSKHNTMDLEEFVAFLSEFSLMQRPPSKATPVSSSTHLVLDESGAAYLFQAVMNVEKDDKSSMEFDEFAAAVVALALLHNAHPFLMLHQKIHAFATMLHTKYSATHPHFSS</sequence>
<organism evidence="3 4">
    <name type="scientific">Pythium oligandrum</name>
    <name type="common">Mycoparasitic fungus</name>
    <dbReference type="NCBI Taxonomy" id="41045"/>
    <lineage>
        <taxon>Eukaryota</taxon>
        <taxon>Sar</taxon>
        <taxon>Stramenopiles</taxon>
        <taxon>Oomycota</taxon>
        <taxon>Peronosporomycetes</taxon>
        <taxon>Pythiales</taxon>
        <taxon>Pythiaceae</taxon>
        <taxon>Pythium</taxon>
    </lineage>
</organism>
<feature type="coiled-coil region" evidence="1">
    <location>
        <begin position="272"/>
        <end position="299"/>
    </location>
</feature>
<protein>
    <recommendedName>
        <fullName evidence="5">EF-hand domain-containing protein</fullName>
    </recommendedName>
</protein>
<evidence type="ECO:0000313" key="4">
    <source>
        <dbReference type="Proteomes" id="UP000794436"/>
    </source>
</evidence>
<keyword evidence="1" id="KW-0175">Coiled coil</keyword>
<feature type="region of interest" description="Disordered" evidence="2">
    <location>
        <begin position="821"/>
        <end position="864"/>
    </location>
</feature>
<name>A0A8K1FKU9_PYTOL</name>
<gene>
    <name evidence="3" type="ORF">Poli38472_009561</name>
</gene>
<feature type="compositionally biased region" description="Acidic residues" evidence="2">
    <location>
        <begin position="9"/>
        <end position="18"/>
    </location>
</feature>
<evidence type="ECO:0000256" key="1">
    <source>
        <dbReference type="SAM" id="Coils"/>
    </source>
</evidence>
<proteinExistence type="predicted"/>
<dbReference type="OrthoDB" id="105486at2759"/>
<dbReference type="Proteomes" id="UP000794436">
    <property type="component" value="Unassembled WGS sequence"/>
</dbReference>
<feature type="coiled-coil region" evidence="1">
    <location>
        <begin position="122"/>
        <end position="163"/>
    </location>
</feature>
<feature type="region of interest" description="Disordered" evidence="2">
    <location>
        <begin position="1"/>
        <end position="24"/>
    </location>
</feature>
<comment type="caution">
    <text evidence="3">The sequence shown here is derived from an EMBL/GenBank/DDBJ whole genome shotgun (WGS) entry which is preliminary data.</text>
</comment>
<feature type="region of interest" description="Disordered" evidence="2">
    <location>
        <begin position="316"/>
        <end position="376"/>
    </location>
</feature>
<accession>A0A8K1FKU9</accession>
<reference evidence="3" key="1">
    <citation type="submission" date="2019-03" db="EMBL/GenBank/DDBJ databases">
        <title>Long read genome sequence of the mycoparasitic Pythium oligandrum ATCC 38472 isolated from sugarbeet rhizosphere.</title>
        <authorList>
            <person name="Gaulin E."/>
        </authorList>
    </citation>
    <scope>NUCLEOTIDE SEQUENCE</scope>
    <source>
        <strain evidence="3">ATCC 38472_TT</strain>
    </source>
</reference>
<evidence type="ECO:0000256" key="2">
    <source>
        <dbReference type="SAM" id="MobiDB-lite"/>
    </source>
</evidence>
<feature type="compositionally biased region" description="Basic residues" evidence="2">
    <location>
        <begin position="847"/>
        <end position="859"/>
    </location>
</feature>
<feature type="compositionally biased region" description="Low complexity" evidence="2">
    <location>
        <begin position="324"/>
        <end position="337"/>
    </location>
</feature>
<evidence type="ECO:0000313" key="3">
    <source>
        <dbReference type="EMBL" id="TMW62068.1"/>
    </source>
</evidence>
<feature type="region of interest" description="Disordered" evidence="2">
    <location>
        <begin position="180"/>
        <end position="203"/>
    </location>
</feature>
<feature type="region of interest" description="Disordered" evidence="2">
    <location>
        <begin position="665"/>
        <end position="691"/>
    </location>
</feature>
<evidence type="ECO:0008006" key="5">
    <source>
        <dbReference type="Google" id="ProtNLM"/>
    </source>
</evidence>
<feature type="compositionally biased region" description="Low complexity" evidence="2">
    <location>
        <begin position="665"/>
        <end position="674"/>
    </location>
</feature>
<dbReference type="EMBL" id="SPLM01000074">
    <property type="protein sequence ID" value="TMW62068.1"/>
    <property type="molecule type" value="Genomic_DNA"/>
</dbReference>